<dbReference type="Proteomes" id="UP001228581">
    <property type="component" value="Unassembled WGS sequence"/>
</dbReference>
<feature type="transmembrane region" description="Helical" evidence="1">
    <location>
        <begin position="206"/>
        <end position="228"/>
    </location>
</feature>
<proteinExistence type="predicted"/>
<gene>
    <name evidence="2" type="ORF">QNI19_01620</name>
</gene>
<feature type="transmembrane region" description="Helical" evidence="1">
    <location>
        <begin position="37"/>
        <end position="56"/>
    </location>
</feature>
<dbReference type="EMBL" id="JASJOT010000001">
    <property type="protein sequence ID" value="MDJ1491608.1"/>
    <property type="molecule type" value="Genomic_DNA"/>
</dbReference>
<keyword evidence="3" id="KW-1185">Reference proteome</keyword>
<evidence type="ECO:0000313" key="2">
    <source>
        <dbReference type="EMBL" id="MDJ1491608.1"/>
    </source>
</evidence>
<keyword evidence="1" id="KW-0812">Transmembrane</keyword>
<organism evidence="2 3">
    <name type="scientific">Xanthocytophaga flava</name>
    <dbReference type="NCBI Taxonomy" id="3048013"/>
    <lineage>
        <taxon>Bacteria</taxon>
        <taxon>Pseudomonadati</taxon>
        <taxon>Bacteroidota</taxon>
        <taxon>Cytophagia</taxon>
        <taxon>Cytophagales</taxon>
        <taxon>Rhodocytophagaceae</taxon>
        <taxon>Xanthocytophaga</taxon>
    </lineage>
</organism>
<feature type="transmembrane region" description="Helical" evidence="1">
    <location>
        <begin position="142"/>
        <end position="161"/>
    </location>
</feature>
<reference evidence="2 3" key="1">
    <citation type="submission" date="2023-05" db="EMBL/GenBank/DDBJ databases">
        <authorList>
            <person name="Zhang X."/>
        </authorList>
    </citation>
    <scope>NUCLEOTIDE SEQUENCE [LARGE SCALE GENOMIC DNA]</scope>
    <source>
        <strain evidence="2 3">DM2B3-1</strain>
    </source>
</reference>
<feature type="transmembrane region" description="Helical" evidence="1">
    <location>
        <begin position="173"/>
        <end position="200"/>
    </location>
</feature>
<keyword evidence="1" id="KW-0472">Membrane</keyword>
<sequence>MKNGIVIGDWLLINEDKVFILFFCLYPSGRYVYDSKYVFTILVIFSKMAVILTQSIRMKPIFFLFAILLFVLIATPTLAQIADTNTHITQSVQADSLQTATNGPGYVEDDFAPGIFGAIILLIVFILVCIGAGIVLTIVGLVAAFALVSFGILSTSILVGLHQKSFAKGFKTLLVITSTLGGLVCGGVGLGILNTFLYWWDIGTSVFIGSICGMLAGFAFGILAYYIIQRFVMFFKQKFNLSTALIEEHKL</sequence>
<dbReference type="RefSeq" id="WP_313991436.1">
    <property type="nucleotide sequence ID" value="NZ_JASJOT010000001.1"/>
</dbReference>
<feature type="transmembrane region" description="Helical" evidence="1">
    <location>
        <begin position="115"/>
        <end position="136"/>
    </location>
</feature>
<keyword evidence="1" id="KW-1133">Transmembrane helix</keyword>
<name>A0ABT7CD32_9BACT</name>
<feature type="transmembrane region" description="Helical" evidence="1">
    <location>
        <begin position="62"/>
        <end position="82"/>
    </location>
</feature>
<evidence type="ECO:0000256" key="1">
    <source>
        <dbReference type="SAM" id="Phobius"/>
    </source>
</evidence>
<protein>
    <submittedName>
        <fullName evidence="2">Uncharacterized protein</fullName>
    </submittedName>
</protein>
<evidence type="ECO:0000313" key="3">
    <source>
        <dbReference type="Proteomes" id="UP001228581"/>
    </source>
</evidence>
<comment type="caution">
    <text evidence="2">The sequence shown here is derived from an EMBL/GenBank/DDBJ whole genome shotgun (WGS) entry which is preliminary data.</text>
</comment>
<accession>A0ABT7CD32</accession>